<keyword evidence="2" id="KW-1185">Reference proteome</keyword>
<gene>
    <name evidence="1" type="ORF">K441DRAFT_649304</name>
</gene>
<name>A0ACC8EL93_9PEZI</name>
<accession>A0ACC8EL93</accession>
<evidence type="ECO:0000313" key="2">
    <source>
        <dbReference type="Proteomes" id="UP000250078"/>
    </source>
</evidence>
<dbReference type="Proteomes" id="UP000250078">
    <property type="component" value="Unassembled WGS sequence"/>
</dbReference>
<organism evidence="1 2">
    <name type="scientific">Cenococcum geophilum 1.58</name>
    <dbReference type="NCBI Taxonomy" id="794803"/>
    <lineage>
        <taxon>Eukaryota</taxon>
        <taxon>Fungi</taxon>
        <taxon>Dikarya</taxon>
        <taxon>Ascomycota</taxon>
        <taxon>Pezizomycotina</taxon>
        <taxon>Dothideomycetes</taxon>
        <taxon>Pleosporomycetidae</taxon>
        <taxon>Gloniales</taxon>
        <taxon>Gloniaceae</taxon>
        <taxon>Cenococcum</taxon>
    </lineage>
</organism>
<sequence length="1258" mass="141247">MACVQPQVTTSPWASAEVPSHFRDSHSEQYEQDLPISSNELTSSCASASATQPSTPATSACSAIRLSLLNYIGLGCLCLDDSFEGYSFESYYSLAWASEWSWAEVCLTAEQESALGNNVVELLHAGWIRMFSFRTQIPSAPNGSIFRIYLLAHDVGRLFIDRRSKTLKAALQELLRNIDVNPVTWYGRCDQGKQQKFDQWASAEEYSLFYLFNKLPSPDPSPENIRNRYTRQAVQELLDSASSIASDASEPPRGLKTKLYPYQARSAALMIQREAAPQLQLDPRLEARRSPDGQKFYYGARDSYFLKMPRYYESNRGGILSETMGLGKTVICLAVILTTRFHLPQIPPEYEEPLPVRKKIGTLSSMAAATITRNAIPWQTYFRRREEETGDYMERCVTELKNAVPRYFICIEPSRNSRTAFTSPPRELVICSGTIIVVPRNLLHQWQLEIKKHVAEGGLDVLVMDSKAELPRATELAKYDIVLFSRNRFEQEILDGADKHGRRPSRGPANQCQCPYVGATRMRDCSCSQDGLYYSPLRDLHWLRIIIDEGHNFSSSNANAVLVAKQLQAERRWVVSGTPAKDLVGVEVDLSTADDMEGIDPGLMRELAVEQRKLFSVQEDTTGAVKSLGTLATHFLKVRPWCNSTAEGKSDWEDYFYRHEHHYRRTYSGFSACLKQTLEGMIVKTRPEDVERDIVLPPMVHRVVYLEPSFYDKMTANLFIQVLRSNAITSERTGADYLFNKNNQKARHDLIKNLRQSNFTWTGFSWQDVCNTIKISLSYLQKEDKSCSQKDYDMLAQSTQLVARVLDSPGWMTLSKTHEVGLFVEEWPEDLTESWALGGTEKPLMIGITQLLQGQAHVNRQISAADPTEGLKLVGEQARAQIEQLEDEEGAKKRKESQPAQETLAKTGVPSSCVAGEPVAGKRFSISAGAKSSPKKSKRIPATVKSKESTAAAVTEIKDIDTPVSPTRLKKRKLTLTDQLKELPEESPLRKVCVVGTTSSKLSYVVEKVMKHQEEEKILIFYDGDNAAYYIAQCLELLHVEHRIYARTLNNATRSKYVVAFNEDPTIRVLLIDVACGALGLNLNVASVVLIINPINRPSIEAQAIKRAHRIGQTREVLVETIVLKGTIEEAIFERAKKMSRDEHLEAKTLEDDDKITNIIQNAKIIPVGQEEALGYAQMARLQMPQQVFGRPGRAKFRAVGPEGDNSAAKPKKRQRKSTKVKVKDDAPVELPGDSYEQMEVNVSQRTAVTSSSLFGSA</sequence>
<protein>
    <submittedName>
        <fullName evidence="1">Uncharacterized protein</fullName>
    </submittedName>
</protein>
<dbReference type="EMBL" id="KV748276">
    <property type="protein sequence ID" value="OCK87003.1"/>
    <property type="molecule type" value="Genomic_DNA"/>
</dbReference>
<reference evidence="1 2" key="1">
    <citation type="journal article" date="2016" name="Nat. Commun.">
        <title>Ectomycorrhizal ecology is imprinted in the genome of the dominant symbiotic fungus Cenococcum geophilum.</title>
        <authorList>
            <consortium name="DOE Joint Genome Institute"/>
            <person name="Peter M."/>
            <person name="Kohler A."/>
            <person name="Ohm R.A."/>
            <person name="Kuo A."/>
            <person name="Krutzmann J."/>
            <person name="Morin E."/>
            <person name="Arend M."/>
            <person name="Barry K.W."/>
            <person name="Binder M."/>
            <person name="Choi C."/>
            <person name="Clum A."/>
            <person name="Copeland A."/>
            <person name="Grisel N."/>
            <person name="Haridas S."/>
            <person name="Kipfer T."/>
            <person name="LaButti K."/>
            <person name="Lindquist E."/>
            <person name="Lipzen A."/>
            <person name="Maire R."/>
            <person name="Meier B."/>
            <person name="Mihaltcheva S."/>
            <person name="Molinier V."/>
            <person name="Murat C."/>
            <person name="Poggeler S."/>
            <person name="Quandt C.A."/>
            <person name="Sperisen C."/>
            <person name="Tritt A."/>
            <person name="Tisserant E."/>
            <person name="Crous P.W."/>
            <person name="Henrissat B."/>
            <person name="Nehls U."/>
            <person name="Egli S."/>
            <person name="Spatafora J.W."/>
            <person name="Grigoriev I.V."/>
            <person name="Martin F.M."/>
        </authorList>
    </citation>
    <scope>NUCLEOTIDE SEQUENCE [LARGE SCALE GENOMIC DNA]</scope>
    <source>
        <strain evidence="1 2">1.58</strain>
    </source>
</reference>
<evidence type="ECO:0000313" key="1">
    <source>
        <dbReference type="EMBL" id="OCK87003.1"/>
    </source>
</evidence>
<proteinExistence type="predicted"/>